<reference evidence="3" key="1">
    <citation type="journal article" date="2020" name="Fungal Divers.">
        <title>Resolving the Mortierellaceae phylogeny through synthesis of multi-gene phylogenetics and phylogenomics.</title>
        <authorList>
            <person name="Vandepol N."/>
            <person name="Liber J."/>
            <person name="Desiro A."/>
            <person name="Na H."/>
            <person name="Kennedy M."/>
            <person name="Barry K."/>
            <person name="Grigoriev I.V."/>
            <person name="Miller A.N."/>
            <person name="O'Donnell K."/>
            <person name="Stajich J.E."/>
            <person name="Bonito G."/>
        </authorList>
    </citation>
    <scope>NUCLEOTIDE SEQUENCE</scope>
    <source>
        <strain evidence="3">NRRL 6426</strain>
    </source>
</reference>
<feature type="transmembrane region" description="Helical" evidence="2">
    <location>
        <begin position="12"/>
        <end position="31"/>
    </location>
</feature>
<evidence type="ECO:0000256" key="1">
    <source>
        <dbReference type="SAM" id="MobiDB-lite"/>
    </source>
</evidence>
<keyword evidence="2" id="KW-0472">Membrane</keyword>
<dbReference type="AlphaFoldDB" id="A0A9P5S0Z6"/>
<evidence type="ECO:0000256" key="2">
    <source>
        <dbReference type="SAM" id="Phobius"/>
    </source>
</evidence>
<protein>
    <submittedName>
        <fullName evidence="3">Uncharacterized protein</fullName>
    </submittedName>
</protein>
<feature type="transmembrane region" description="Helical" evidence="2">
    <location>
        <begin position="43"/>
        <end position="61"/>
    </location>
</feature>
<organism evidence="3 4">
    <name type="scientific">Linnemannia schmuckeri</name>
    <dbReference type="NCBI Taxonomy" id="64567"/>
    <lineage>
        <taxon>Eukaryota</taxon>
        <taxon>Fungi</taxon>
        <taxon>Fungi incertae sedis</taxon>
        <taxon>Mucoromycota</taxon>
        <taxon>Mortierellomycotina</taxon>
        <taxon>Mortierellomycetes</taxon>
        <taxon>Mortierellales</taxon>
        <taxon>Mortierellaceae</taxon>
        <taxon>Linnemannia</taxon>
    </lineage>
</organism>
<comment type="caution">
    <text evidence="3">The sequence shown here is derived from an EMBL/GenBank/DDBJ whole genome shotgun (WGS) entry which is preliminary data.</text>
</comment>
<dbReference type="OrthoDB" id="341353at2759"/>
<dbReference type="EMBL" id="JAAAUQ010000450">
    <property type="protein sequence ID" value="KAF9150133.1"/>
    <property type="molecule type" value="Genomic_DNA"/>
</dbReference>
<name>A0A9P5S0Z6_9FUNG</name>
<proteinExistence type="predicted"/>
<sequence length="162" mass="18695">MFPHLRTPTIERSYLACFLTTRLGYVSLLWHEVYYNYPDKSVAFLYTITLSLHVYWFVLYIKTQRRFAEKQRRQQLCTVLKAMANALKEEFVASAVESVGISFADVDAATGKLMSKEAHVKDGEQDPLLADQWSSSNKKKQDEDVLLPQPDSNVSQRGRRRS</sequence>
<evidence type="ECO:0000313" key="4">
    <source>
        <dbReference type="Proteomes" id="UP000748756"/>
    </source>
</evidence>
<gene>
    <name evidence="3" type="ORF">BG015_008068</name>
</gene>
<feature type="region of interest" description="Disordered" evidence="1">
    <location>
        <begin position="134"/>
        <end position="162"/>
    </location>
</feature>
<dbReference type="Proteomes" id="UP000748756">
    <property type="component" value="Unassembled WGS sequence"/>
</dbReference>
<keyword evidence="2" id="KW-0812">Transmembrane</keyword>
<keyword evidence="2" id="KW-1133">Transmembrane helix</keyword>
<accession>A0A9P5S0Z6</accession>
<evidence type="ECO:0000313" key="3">
    <source>
        <dbReference type="EMBL" id="KAF9150133.1"/>
    </source>
</evidence>
<keyword evidence="4" id="KW-1185">Reference proteome</keyword>